<protein>
    <recommendedName>
        <fullName evidence="1">SnoaL-like domain-containing protein</fullName>
    </recommendedName>
</protein>
<accession>A0A7Y9ICR8</accession>
<dbReference type="AlphaFoldDB" id="A0A7Y9ICR8"/>
<evidence type="ECO:0000259" key="1">
    <source>
        <dbReference type="Pfam" id="PF12680"/>
    </source>
</evidence>
<feature type="domain" description="SnoaL-like" evidence="1">
    <location>
        <begin position="12"/>
        <end position="115"/>
    </location>
</feature>
<dbReference type="Pfam" id="PF12680">
    <property type="entry name" value="SnoaL_2"/>
    <property type="match status" value="1"/>
</dbReference>
<dbReference type="CDD" id="cd00531">
    <property type="entry name" value="NTF2_like"/>
    <property type="match status" value="1"/>
</dbReference>
<organism evidence="2 3">
    <name type="scientific">Microlunatus parietis</name>
    <dbReference type="NCBI Taxonomy" id="682979"/>
    <lineage>
        <taxon>Bacteria</taxon>
        <taxon>Bacillati</taxon>
        <taxon>Actinomycetota</taxon>
        <taxon>Actinomycetes</taxon>
        <taxon>Propionibacteriales</taxon>
        <taxon>Propionibacteriaceae</taxon>
        <taxon>Microlunatus</taxon>
    </lineage>
</organism>
<dbReference type="Gene3D" id="3.10.450.50">
    <property type="match status" value="1"/>
</dbReference>
<keyword evidence="3" id="KW-1185">Reference proteome</keyword>
<dbReference type="RefSeq" id="WP_179756692.1">
    <property type="nucleotide sequence ID" value="NZ_JACCBU010000001.1"/>
</dbReference>
<gene>
    <name evidence="2" type="ORF">BKA15_005738</name>
</gene>
<dbReference type="EMBL" id="JACCBU010000001">
    <property type="protein sequence ID" value="NYE74409.1"/>
    <property type="molecule type" value="Genomic_DNA"/>
</dbReference>
<evidence type="ECO:0000313" key="2">
    <source>
        <dbReference type="EMBL" id="NYE74409.1"/>
    </source>
</evidence>
<reference evidence="2 3" key="1">
    <citation type="submission" date="2020-07" db="EMBL/GenBank/DDBJ databases">
        <title>Sequencing the genomes of 1000 actinobacteria strains.</title>
        <authorList>
            <person name="Klenk H.-P."/>
        </authorList>
    </citation>
    <scope>NUCLEOTIDE SEQUENCE [LARGE SCALE GENOMIC DNA]</scope>
    <source>
        <strain evidence="2 3">DSM 22083</strain>
    </source>
</reference>
<dbReference type="SUPFAM" id="SSF54427">
    <property type="entry name" value="NTF2-like"/>
    <property type="match status" value="1"/>
</dbReference>
<dbReference type="InterPro" id="IPR032710">
    <property type="entry name" value="NTF2-like_dom_sf"/>
</dbReference>
<dbReference type="InterPro" id="IPR037401">
    <property type="entry name" value="SnoaL-like"/>
</dbReference>
<name>A0A7Y9ICR8_9ACTN</name>
<comment type="caution">
    <text evidence="2">The sequence shown here is derived from an EMBL/GenBank/DDBJ whole genome shotgun (WGS) entry which is preliminary data.</text>
</comment>
<dbReference type="Proteomes" id="UP000569914">
    <property type="component" value="Unassembled WGS sequence"/>
</dbReference>
<proteinExistence type="predicted"/>
<sequence length="131" mass="13536">MSEQQPAAVAATYFDALAQGDVPGAMALLAPEVVWHQPGANQFSGDHVGVDGVGRLLGGMMEASQGTFQLQVTGTAMINGELVAVPVRFSGSRDGATMDMSGVDLLTIRGGKIAKVHLFSEDGAAEDAFWG</sequence>
<evidence type="ECO:0000313" key="3">
    <source>
        <dbReference type="Proteomes" id="UP000569914"/>
    </source>
</evidence>